<dbReference type="InterPro" id="IPR001647">
    <property type="entry name" value="HTH_TetR"/>
</dbReference>
<dbReference type="InterPro" id="IPR054129">
    <property type="entry name" value="DesT_TetR_C"/>
</dbReference>
<dbReference type="Gene3D" id="1.10.10.60">
    <property type="entry name" value="Homeodomain-like"/>
    <property type="match status" value="1"/>
</dbReference>
<protein>
    <submittedName>
        <fullName evidence="6">Transcriptional regulator, TetR family</fullName>
    </submittedName>
</protein>
<dbReference type="SUPFAM" id="SSF46689">
    <property type="entry name" value="Homeodomain-like"/>
    <property type="match status" value="1"/>
</dbReference>
<dbReference type="Proteomes" id="UP000198348">
    <property type="component" value="Unassembled WGS sequence"/>
</dbReference>
<proteinExistence type="predicted"/>
<dbReference type="PROSITE" id="PS50977">
    <property type="entry name" value="HTH_TETR_2"/>
    <property type="match status" value="1"/>
</dbReference>
<keyword evidence="3" id="KW-0804">Transcription</keyword>
<keyword evidence="1" id="KW-0805">Transcription regulation</keyword>
<dbReference type="InterPro" id="IPR009057">
    <property type="entry name" value="Homeodomain-like_sf"/>
</dbReference>
<feature type="DNA-binding region" description="H-T-H motif" evidence="4">
    <location>
        <begin position="49"/>
        <end position="68"/>
    </location>
</feature>
<sequence>MSRGKVDVRTLNVVTAEQTTRQERKQRTRQALVDAALRLLTDRNLASLSLREVTKEAGIVPTAFYRHFASMDDLGIALVDESMRTLRRMVREARKNRSSSEDVIRSSVQTLYSQVRTNEDHFRFLMRERYAGTGRVRAAIATELRLFASELAVDLGRFDEMRAWSAEDLRMMADLIVTAMLGTVMELVDVDTADREADMEIIRQARKRLRLIVIGVAGWRSEA</sequence>
<name>A0A238WIU8_9PSEU</name>
<accession>A0A238WIU8</accession>
<organism evidence="6 7">
    <name type="scientific">Haloechinothrix alba</name>
    <dbReference type="NCBI Taxonomy" id="664784"/>
    <lineage>
        <taxon>Bacteria</taxon>
        <taxon>Bacillati</taxon>
        <taxon>Actinomycetota</taxon>
        <taxon>Actinomycetes</taxon>
        <taxon>Pseudonocardiales</taxon>
        <taxon>Pseudonocardiaceae</taxon>
        <taxon>Haloechinothrix</taxon>
    </lineage>
</organism>
<reference evidence="6 7" key="1">
    <citation type="submission" date="2017-06" db="EMBL/GenBank/DDBJ databases">
        <authorList>
            <person name="Kim H.J."/>
            <person name="Triplett B.A."/>
        </authorList>
    </citation>
    <scope>NUCLEOTIDE SEQUENCE [LARGE SCALE GENOMIC DNA]</scope>
    <source>
        <strain evidence="6 7">DSM 45207</strain>
    </source>
</reference>
<feature type="domain" description="HTH tetR-type" evidence="5">
    <location>
        <begin position="26"/>
        <end position="86"/>
    </location>
</feature>
<dbReference type="PRINTS" id="PR00455">
    <property type="entry name" value="HTHTETR"/>
</dbReference>
<dbReference type="InterPro" id="IPR050692">
    <property type="entry name" value="HTH_transcr_repressor_FabR"/>
</dbReference>
<gene>
    <name evidence="6" type="ORF">SAMN06265360_106145</name>
</gene>
<dbReference type="PANTHER" id="PTHR47752:SF1">
    <property type="entry name" value="HTH-TYPE TRANSCRIPTIONAL REPRESSOR FABR"/>
    <property type="match status" value="1"/>
</dbReference>
<dbReference type="GO" id="GO:0003677">
    <property type="term" value="F:DNA binding"/>
    <property type="evidence" value="ECO:0007669"/>
    <property type="project" value="UniProtKB-UniRule"/>
</dbReference>
<dbReference type="PANTHER" id="PTHR47752">
    <property type="entry name" value="HTH-TYPE TRANSCRIPTIONAL REPRESSOR FABR"/>
    <property type="match status" value="1"/>
</dbReference>
<evidence type="ECO:0000313" key="7">
    <source>
        <dbReference type="Proteomes" id="UP000198348"/>
    </source>
</evidence>
<dbReference type="NCBIfam" id="NF008402">
    <property type="entry name" value="PRK11202.1"/>
    <property type="match status" value="1"/>
</dbReference>
<evidence type="ECO:0000256" key="2">
    <source>
        <dbReference type="ARBA" id="ARBA00023125"/>
    </source>
</evidence>
<evidence type="ECO:0000313" key="6">
    <source>
        <dbReference type="EMBL" id="SNR45599.1"/>
    </source>
</evidence>
<evidence type="ECO:0000259" key="5">
    <source>
        <dbReference type="PROSITE" id="PS50977"/>
    </source>
</evidence>
<evidence type="ECO:0000256" key="4">
    <source>
        <dbReference type="PROSITE-ProRule" id="PRU00335"/>
    </source>
</evidence>
<keyword evidence="7" id="KW-1185">Reference proteome</keyword>
<dbReference type="EMBL" id="FZNW01000006">
    <property type="protein sequence ID" value="SNR45599.1"/>
    <property type="molecule type" value="Genomic_DNA"/>
</dbReference>
<keyword evidence="2 4" id="KW-0238">DNA-binding</keyword>
<evidence type="ECO:0000256" key="1">
    <source>
        <dbReference type="ARBA" id="ARBA00023015"/>
    </source>
</evidence>
<dbReference type="Gene3D" id="1.10.357.10">
    <property type="entry name" value="Tetracycline Repressor, domain 2"/>
    <property type="match status" value="1"/>
</dbReference>
<dbReference type="Pfam" id="PF00440">
    <property type="entry name" value="TetR_N"/>
    <property type="match status" value="1"/>
</dbReference>
<evidence type="ECO:0000256" key="3">
    <source>
        <dbReference type="ARBA" id="ARBA00023163"/>
    </source>
</evidence>
<dbReference type="Pfam" id="PF21943">
    <property type="entry name" value="TetR_C_46"/>
    <property type="match status" value="1"/>
</dbReference>
<dbReference type="AlphaFoldDB" id="A0A238WIU8"/>